<keyword evidence="7" id="KW-0539">Nucleus</keyword>
<feature type="domain" description="WD repeat-containing protein 75 second beta-propeller" evidence="9">
    <location>
        <begin position="342"/>
        <end position="541"/>
    </location>
</feature>
<feature type="domain" description="WD repeat-containing protein 75 second beta-propeller" evidence="9">
    <location>
        <begin position="752"/>
        <end position="868"/>
    </location>
</feature>
<evidence type="ECO:0000313" key="11">
    <source>
        <dbReference type="RefSeq" id="XP_037883175.1"/>
    </source>
</evidence>
<dbReference type="InterPro" id="IPR053826">
    <property type="entry name" value="WDR75"/>
</dbReference>
<organism evidence="10 11">
    <name type="scientific">Glossina fuscipes</name>
    <dbReference type="NCBI Taxonomy" id="7396"/>
    <lineage>
        <taxon>Eukaryota</taxon>
        <taxon>Metazoa</taxon>
        <taxon>Ecdysozoa</taxon>
        <taxon>Arthropoda</taxon>
        <taxon>Hexapoda</taxon>
        <taxon>Insecta</taxon>
        <taxon>Pterygota</taxon>
        <taxon>Neoptera</taxon>
        <taxon>Endopterygota</taxon>
        <taxon>Diptera</taxon>
        <taxon>Brachycera</taxon>
        <taxon>Muscomorpha</taxon>
        <taxon>Hippoboscoidea</taxon>
        <taxon>Glossinidae</taxon>
        <taxon>Glossina</taxon>
    </lineage>
</organism>
<dbReference type="Gene3D" id="2.130.10.10">
    <property type="entry name" value="YVTN repeat-like/Quinoprotein amine dehydrogenase"/>
    <property type="match status" value="2"/>
</dbReference>
<protein>
    <submittedName>
        <fullName evidence="11">Uncharacterized protein LOC119633623</fullName>
    </submittedName>
</protein>
<evidence type="ECO:0000256" key="3">
    <source>
        <dbReference type="ARBA" id="ARBA00022552"/>
    </source>
</evidence>
<proteinExistence type="predicted"/>
<dbReference type="RefSeq" id="XP_037883175.1">
    <property type="nucleotide sequence ID" value="XM_038027247.1"/>
</dbReference>
<dbReference type="Pfam" id="PF23869">
    <property type="entry name" value="Beta-prop_WDR75_1st"/>
    <property type="match status" value="1"/>
</dbReference>
<evidence type="ECO:0000256" key="6">
    <source>
        <dbReference type="ARBA" id="ARBA00023163"/>
    </source>
</evidence>
<dbReference type="SUPFAM" id="SSF50998">
    <property type="entry name" value="Quinoprotein alcohol dehydrogenase-like"/>
    <property type="match status" value="1"/>
</dbReference>
<dbReference type="KEGG" id="gfs:119633623"/>
<evidence type="ECO:0000256" key="4">
    <source>
        <dbReference type="ARBA" id="ARBA00022574"/>
    </source>
</evidence>
<dbReference type="SMART" id="SM00320">
    <property type="entry name" value="WD40"/>
    <property type="match status" value="7"/>
</dbReference>
<keyword evidence="10" id="KW-1185">Reference proteome</keyword>
<evidence type="ECO:0000256" key="5">
    <source>
        <dbReference type="ARBA" id="ARBA00022737"/>
    </source>
</evidence>
<dbReference type="GO" id="GO:0006364">
    <property type="term" value="P:rRNA processing"/>
    <property type="evidence" value="ECO:0007669"/>
    <property type="project" value="UniProtKB-KW"/>
</dbReference>
<dbReference type="PANTHER" id="PTHR44215:SF1">
    <property type="entry name" value="WD REPEAT-CONTAINING PROTEIN 75"/>
    <property type="match status" value="1"/>
</dbReference>
<evidence type="ECO:0000256" key="8">
    <source>
        <dbReference type="SAM" id="MobiDB-lite"/>
    </source>
</evidence>
<keyword evidence="5" id="KW-0677">Repeat</keyword>
<evidence type="ECO:0000259" key="9">
    <source>
        <dbReference type="Pfam" id="PF23769"/>
    </source>
</evidence>
<keyword evidence="2" id="KW-0690">Ribosome biogenesis</keyword>
<dbReference type="Pfam" id="PF23769">
    <property type="entry name" value="Beta-prop_WDR75_2nd"/>
    <property type="match status" value="2"/>
</dbReference>
<sequence>MDYEFHHLAGGSIVDYAPVYDPDGEYLFFISGEMIKIYSTVSTQLVRLLEGAKHRLIDIELDIGNKDTIVACSAEGEILSWSWHTAELKSSVKLQEKRKENEVTNFKLLNLYGQSELSYALVCVMDSKTKKVEWQVVDRTTGAKINTDCSLRLINMGKPYIEVDNTNFHNLVIAQYTNVYFINYKTWNFQRGSSAHRIPFTALKIHPTEECVATGDERGRIYLWREFGGNKLPLTSLYHWHHTPVRSIAFTVYGANFWSSAREKVLVHWNIELEQKHYLPRMAAEILHIVVNPKNAEVAACMADNGVQIVGTDKQIFNNLQEFTYVANDKTNNPKFPVGLRLNPRTNTLALNGRVGCLQFYNTYTKSLIYNLNIVNENALSTERDHILYDTRVTKAAFNIDWMATGEVFNDEQHLPELRLKFWKYEEKSQSYTLNTEIELPHEDGFKAIEFSNAYQVDNLLCATVGDDNLIRIWSLEDSDSIHRKEKTWCCIAQNCYKNFPIESISFSQDGSLLAAGYGNTLCVYISETLKMKASLTTSPGLDGSVAKVQVKLPSITVNDATSDIMKERKQTMDLFTNILETKDYSLLKELKNSLDKAEDCVANADIFEKLDEKQKISLHNQILQMHELNLFQKILIYQRMGIRSCLPRELKFKVLSYFKTNIHSNQLQRLEQMLHSLNLRHRYKAKYRLQYFTKRKRNYDDEIAKNLVPLMDVLHLTRDETKVKRKNGLLNRDQHEILLSRDIKPPEAAIANIKKVQFGAGDYAHLVVACTERRVLIWNLLTLRLQSVLKLSVDHISFDPLTNLIALVTLDRQLHIFQPNVPLPVYQRYNMPRLYGLAWIPRRHPKHRSINVDWQAQSTLYFLTQTQELKYLVHANEKQDIESPIVFDNVATPSLQYTTFGTIATKSVVERPTNTNRYTGPLLIGNSERTAVQAFMSMAVHTMPPISLLCEDFVKSMLRSVDDNSCPANPAETSATMHLNGDIEMNGVVEGSDSEDDNNCQGDRNTATESKNATKRKDILMKTEELRKQNKQLNVTAEKEEESRLRLIAQQTFEFDF</sequence>
<feature type="region of interest" description="Disordered" evidence="8">
    <location>
        <begin position="991"/>
        <end position="1014"/>
    </location>
</feature>
<keyword evidence="6" id="KW-0804">Transcription</keyword>
<dbReference type="InterPro" id="IPR015943">
    <property type="entry name" value="WD40/YVTN_repeat-like_dom_sf"/>
</dbReference>
<evidence type="ECO:0000313" key="10">
    <source>
        <dbReference type="Proteomes" id="UP000092443"/>
    </source>
</evidence>
<feature type="compositionally biased region" description="Polar residues" evidence="8">
    <location>
        <begin position="1000"/>
        <end position="1012"/>
    </location>
</feature>
<dbReference type="InterPro" id="IPR057644">
    <property type="entry name" value="Beta-prop_WDR75_2nd"/>
</dbReference>
<dbReference type="GeneID" id="119633623"/>
<dbReference type="PANTHER" id="PTHR44215">
    <property type="entry name" value="WD REPEAT-CONTAINING PROTEIN 75"/>
    <property type="match status" value="1"/>
</dbReference>
<dbReference type="GO" id="GO:0045943">
    <property type="term" value="P:positive regulation of transcription by RNA polymerase I"/>
    <property type="evidence" value="ECO:0007669"/>
    <property type="project" value="InterPro"/>
</dbReference>
<name>A0A8U0WDH3_9MUSC</name>
<dbReference type="InterPro" id="IPR001680">
    <property type="entry name" value="WD40_rpt"/>
</dbReference>
<evidence type="ECO:0000256" key="2">
    <source>
        <dbReference type="ARBA" id="ARBA00022517"/>
    </source>
</evidence>
<accession>A0A8U0WDH3</accession>
<dbReference type="InterPro" id="IPR036322">
    <property type="entry name" value="WD40_repeat_dom_sf"/>
</dbReference>
<dbReference type="GO" id="GO:0003723">
    <property type="term" value="F:RNA binding"/>
    <property type="evidence" value="ECO:0007669"/>
    <property type="project" value="InterPro"/>
</dbReference>
<dbReference type="GO" id="GO:0032040">
    <property type="term" value="C:small-subunit processome"/>
    <property type="evidence" value="ECO:0007669"/>
    <property type="project" value="InterPro"/>
</dbReference>
<dbReference type="AlphaFoldDB" id="A0A8U0WDH3"/>
<dbReference type="SUPFAM" id="SSF50978">
    <property type="entry name" value="WD40 repeat-like"/>
    <property type="match status" value="2"/>
</dbReference>
<reference evidence="11" key="1">
    <citation type="submission" date="2025-08" db="UniProtKB">
        <authorList>
            <consortium name="RefSeq"/>
        </authorList>
    </citation>
    <scope>IDENTIFICATION</scope>
    <source>
        <tissue evidence="11">Whole body pupa</tissue>
    </source>
</reference>
<gene>
    <name evidence="11" type="primary">LOC119633623</name>
</gene>
<evidence type="ECO:0000256" key="7">
    <source>
        <dbReference type="ARBA" id="ARBA00023242"/>
    </source>
</evidence>
<dbReference type="GO" id="GO:2000234">
    <property type="term" value="P:positive regulation of rRNA processing"/>
    <property type="evidence" value="ECO:0007669"/>
    <property type="project" value="TreeGrafter"/>
</dbReference>
<dbReference type="InterPro" id="IPR011047">
    <property type="entry name" value="Quinoprotein_ADH-like_sf"/>
</dbReference>
<dbReference type="Proteomes" id="UP000092443">
    <property type="component" value="Unplaced"/>
</dbReference>
<keyword evidence="3" id="KW-0698">rRNA processing</keyword>
<keyword evidence="4" id="KW-0853">WD repeat</keyword>
<evidence type="ECO:0000256" key="1">
    <source>
        <dbReference type="ARBA" id="ARBA00004604"/>
    </source>
</evidence>
<comment type="subcellular location">
    <subcellularLocation>
        <location evidence="1">Nucleus</location>
        <location evidence="1">Nucleolus</location>
    </subcellularLocation>
</comment>